<dbReference type="GO" id="GO:0005886">
    <property type="term" value="C:plasma membrane"/>
    <property type="evidence" value="ECO:0007669"/>
    <property type="project" value="UniProtKB-SubCell"/>
</dbReference>
<dbReference type="AlphaFoldDB" id="A0A089MGD8"/>
<feature type="domain" description="Major facilitator superfamily associated" evidence="9">
    <location>
        <begin position="12"/>
        <end position="367"/>
    </location>
</feature>
<feature type="transmembrane region" description="Helical" evidence="8">
    <location>
        <begin position="272"/>
        <end position="289"/>
    </location>
</feature>
<dbReference type="PANTHER" id="PTHR23522:SF10">
    <property type="entry name" value="3-PHENYLPROPIONIC ACID TRANSPORTER-RELATED"/>
    <property type="match status" value="1"/>
</dbReference>
<dbReference type="Proteomes" id="UP000029500">
    <property type="component" value="Chromosome"/>
</dbReference>
<feature type="transmembrane region" description="Helical" evidence="8">
    <location>
        <begin position="137"/>
        <end position="156"/>
    </location>
</feature>
<accession>A0A089MGD8</accession>
<dbReference type="eggNOG" id="COG2814">
    <property type="taxonomic scope" value="Bacteria"/>
</dbReference>
<dbReference type="Gene3D" id="1.20.1250.20">
    <property type="entry name" value="MFS general substrate transporter like domains"/>
    <property type="match status" value="2"/>
</dbReference>
<evidence type="ECO:0000256" key="1">
    <source>
        <dbReference type="ARBA" id="ARBA00004429"/>
    </source>
</evidence>
<feature type="transmembrane region" description="Helical" evidence="8">
    <location>
        <begin position="16"/>
        <end position="36"/>
    </location>
</feature>
<name>A0A089MGD8_9BACL</name>
<gene>
    <name evidence="10" type="ORF">PGRAT_30395</name>
</gene>
<dbReference type="STRING" id="189425.PGRAT_30395"/>
<keyword evidence="2" id="KW-0813">Transport</keyword>
<dbReference type="PANTHER" id="PTHR23522">
    <property type="entry name" value="BLL5896 PROTEIN"/>
    <property type="match status" value="1"/>
</dbReference>
<dbReference type="InterPro" id="IPR036259">
    <property type="entry name" value="MFS_trans_sf"/>
</dbReference>
<keyword evidence="11" id="KW-1185">Reference proteome</keyword>
<evidence type="ECO:0000256" key="5">
    <source>
        <dbReference type="ARBA" id="ARBA00022692"/>
    </source>
</evidence>
<dbReference type="HOGENOM" id="CLU_013133_6_1_9"/>
<evidence type="ECO:0000256" key="4">
    <source>
        <dbReference type="ARBA" id="ARBA00022519"/>
    </source>
</evidence>
<evidence type="ECO:0000256" key="3">
    <source>
        <dbReference type="ARBA" id="ARBA00022475"/>
    </source>
</evidence>
<sequence length="410" mass="46080">MRENLDKQFSFTSLKWFNFFLYGTVVLFTSFFPLYLQEVGMNKLEIGSLMSVGALVSIIANPFWGIWTDRYQNIRRIVLLMLTGTLVLSQVVFQANTYEMIYASILFFYFFQGPLFAESNTMILSYIDGTKHRFSSFRLWGSLGWAFTAILAGPVIEWAGVSVLSYLFAALLCAAMISLIVLPRLDHSIGIAPLPFKGFRQIFYNAFFLSFIFFGILVSIPNTMNNTFVSLYITELGGSKTMIGLAVFLSSILEVAVLVLCDRYLKRSIPVLLGWLALVSALFVLRWLLMADATTPLQVAFIQILHCVTFGGFFYVGTRLTMLLVPKPYRSSGQALYTLTWSGISGIMGGVLGGWLYQYLGAQSMYQSGVFLSLIGTLGFGAMWLLVSRGGYHPQDGHPEEEWNEIELNR</sequence>
<reference evidence="10 11" key="1">
    <citation type="submission" date="2014-08" db="EMBL/GenBank/DDBJ databases">
        <title>Comparative genomics of the Paenibacillus odorifer group.</title>
        <authorList>
            <person name="den Bakker H.C."/>
            <person name="Tsai Y.-C."/>
            <person name="Martin N."/>
            <person name="Korlach J."/>
            <person name="Wiedmann M."/>
        </authorList>
    </citation>
    <scope>NUCLEOTIDE SEQUENCE [LARGE SCALE GENOMIC DNA]</scope>
    <source>
        <strain evidence="10 11">DSM 15220</strain>
    </source>
</reference>
<feature type="transmembrane region" description="Helical" evidence="8">
    <location>
        <begin position="77"/>
        <end position="95"/>
    </location>
</feature>
<feature type="transmembrane region" description="Helical" evidence="8">
    <location>
        <begin position="48"/>
        <end position="65"/>
    </location>
</feature>
<dbReference type="EMBL" id="CP009287">
    <property type="protein sequence ID" value="AIQ71420.1"/>
    <property type="molecule type" value="Genomic_DNA"/>
</dbReference>
<feature type="transmembrane region" description="Helical" evidence="8">
    <location>
        <begin position="336"/>
        <end position="357"/>
    </location>
</feature>
<protein>
    <submittedName>
        <fullName evidence="10">MFS transporter</fullName>
    </submittedName>
</protein>
<dbReference type="Pfam" id="PF12832">
    <property type="entry name" value="MFS_1_like"/>
    <property type="match status" value="1"/>
</dbReference>
<dbReference type="GO" id="GO:0030395">
    <property type="term" value="F:lactose binding"/>
    <property type="evidence" value="ECO:0007669"/>
    <property type="project" value="TreeGrafter"/>
</dbReference>
<comment type="subcellular location">
    <subcellularLocation>
        <location evidence="1">Cell inner membrane</location>
        <topology evidence="1">Multi-pass membrane protein</topology>
    </subcellularLocation>
</comment>
<keyword evidence="3" id="KW-1003">Cell membrane</keyword>
<keyword evidence="5 8" id="KW-0812">Transmembrane</keyword>
<keyword evidence="4" id="KW-0997">Cell inner membrane</keyword>
<feature type="transmembrane region" description="Helical" evidence="8">
    <location>
        <begin position="202"/>
        <end position="221"/>
    </location>
</feature>
<keyword evidence="6 8" id="KW-1133">Transmembrane helix</keyword>
<evidence type="ECO:0000256" key="2">
    <source>
        <dbReference type="ARBA" id="ARBA00022448"/>
    </source>
</evidence>
<feature type="transmembrane region" description="Helical" evidence="8">
    <location>
        <begin position="241"/>
        <end position="260"/>
    </location>
</feature>
<dbReference type="SUPFAM" id="SSF103473">
    <property type="entry name" value="MFS general substrate transporter"/>
    <property type="match status" value="1"/>
</dbReference>
<evidence type="ECO:0000313" key="11">
    <source>
        <dbReference type="Proteomes" id="UP000029500"/>
    </source>
</evidence>
<evidence type="ECO:0000256" key="6">
    <source>
        <dbReference type="ARBA" id="ARBA00022989"/>
    </source>
</evidence>
<dbReference type="KEGG" id="pgm:PGRAT_30395"/>
<dbReference type="RefSeq" id="WP_025706655.1">
    <property type="nucleotide sequence ID" value="NZ_CP009287.1"/>
</dbReference>
<evidence type="ECO:0000256" key="7">
    <source>
        <dbReference type="ARBA" id="ARBA00023136"/>
    </source>
</evidence>
<feature type="transmembrane region" description="Helical" evidence="8">
    <location>
        <begin position="162"/>
        <end position="182"/>
    </location>
</feature>
<dbReference type="OrthoDB" id="1650886at2"/>
<feature type="transmembrane region" description="Helical" evidence="8">
    <location>
        <begin position="369"/>
        <end position="387"/>
    </location>
</feature>
<evidence type="ECO:0000259" key="9">
    <source>
        <dbReference type="Pfam" id="PF12832"/>
    </source>
</evidence>
<evidence type="ECO:0000256" key="8">
    <source>
        <dbReference type="SAM" id="Phobius"/>
    </source>
</evidence>
<dbReference type="GO" id="GO:0015528">
    <property type="term" value="F:lactose:proton symporter activity"/>
    <property type="evidence" value="ECO:0007669"/>
    <property type="project" value="TreeGrafter"/>
</dbReference>
<keyword evidence="7 8" id="KW-0472">Membrane</keyword>
<organism evidence="10 11">
    <name type="scientific">Paenibacillus graminis</name>
    <dbReference type="NCBI Taxonomy" id="189425"/>
    <lineage>
        <taxon>Bacteria</taxon>
        <taxon>Bacillati</taxon>
        <taxon>Bacillota</taxon>
        <taxon>Bacilli</taxon>
        <taxon>Bacillales</taxon>
        <taxon>Paenibacillaceae</taxon>
        <taxon>Paenibacillus</taxon>
    </lineage>
</organism>
<proteinExistence type="predicted"/>
<feature type="transmembrane region" description="Helical" evidence="8">
    <location>
        <begin position="101"/>
        <end position="117"/>
    </location>
</feature>
<dbReference type="InterPro" id="IPR024989">
    <property type="entry name" value="MFS_assoc_dom"/>
</dbReference>
<evidence type="ECO:0000313" key="10">
    <source>
        <dbReference type="EMBL" id="AIQ71420.1"/>
    </source>
</evidence>
<feature type="transmembrane region" description="Helical" evidence="8">
    <location>
        <begin position="295"/>
        <end position="316"/>
    </location>
</feature>